<evidence type="ECO:0000256" key="1">
    <source>
        <dbReference type="SAM" id="MobiDB-lite"/>
    </source>
</evidence>
<dbReference type="PANTHER" id="PTHR48101:SF1">
    <property type="entry name" value="METHYLMALONYL-COA MUTASE, LARGE SUBUNIT"/>
    <property type="match status" value="1"/>
</dbReference>
<comment type="caution">
    <text evidence="3">The sequence shown here is derived from an EMBL/GenBank/DDBJ whole genome shotgun (WGS) entry which is preliminary data.</text>
</comment>
<dbReference type="Gene3D" id="3.20.20.240">
    <property type="entry name" value="Methylmalonyl-CoA mutase"/>
    <property type="match status" value="1"/>
</dbReference>
<proteinExistence type="predicted"/>
<name>A0ABS7XRA2_9FLAO</name>
<feature type="region of interest" description="Disordered" evidence="1">
    <location>
        <begin position="403"/>
        <end position="423"/>
    </location>
</feature>
<sequence length="455" mass="51916">MSKNLFDEFEAVTSKAWKQKIQVDLKGADYNETLIWRTNEGIDVKPFYHSDEFETLPEISQTSATGWKVCQFFEVKDATKGNKLAKDAIYRGAESLIFQIANDTIVIEDLLDGIDLKKIRVFLKCGFLSDSVIKKTFEFASGNITILTDIIANLSKSGNWFKSLTEDHKELEGIIKSTNQLTVDLDLYQNSGAKIIQQLAYALAHANEYLNHFEGILDTSAKKAFEVTFLVSIGNNYFFEIAKLRALRNLWSILAREYGINEECTIIASPSRRNKTIYDYNVNMLRTTTECMSAIIGGANVIYNLPYDNLYHESNEFGNRIARNQLLVLKNESYLDKVNNPADGAYYIETLTDQLSKKALDLFKDIEKNGGFLSQLKEGTIQRKIKESASKEQDDFESGKLVLLGTNKHPNPEDKMKSNIEKNPFLKKESRKTLIEPIIEKRLSEQLEIRRLNEE</sequence>
<gene>
    <name evidence="3" type="ORF">LBU54_06705</name>
</gene>
<protein>
    <submittedName>
        <fullName evidence="3">Methylmalonyl-CoA mutase subunit beta</fullName>
    </submittedName>
</protein>
<organism evidence="3 4">
    <name type="scientific">Winogradskyella alexanderae</name>
    <dbReference type="NCBI Taxonomy" id="2877123"/>
    <lineage>
        <taxon>Bacteria</taxon>
        <taxon>Pseudomonadati</taxon>
        <taxon>Bacteroidota</taxon>
        <taxon>Flavobacteriia</taxon>
        <taxon>Flavobacteriales</taxon>
        <taxon>Flavobacteriaceae</taxon>
        <taxon>Winogradskyella</taxon>
    </lineage>
</organism>
<feature type="compositionally biased region" description="Basic and acidic residues" evidence="1">
    <location>
        <begin position="410"/>
        <end position="423"/>
    </location>
</feature>
<dbReference type="RefSeq" id="WP_224527566.1">
    <property type="nucleotide sequence ID" value="NZ_JAIUJR010000003.1"/>
</dbReference>
<reference evidence="4" key="1">
    <citation type="submission" date="2023-07" db="EMBL/GenBank/DDBJ databases">
        <authorList>
            <person name="Yue Y."/>
        </authorList>
    </citation>
    <scope>NUCLEOTIDE SEQUENCE [LARGE SCALE GENOMIC DNA]</scope>
    <source>
        <strain evidence="4">D23</strain>
    </source>
</reference>
<dbReference type="SUPFAM" id="SSF51703">
    <property type="entry name" value="Cobalamin (vitamin B12)-dependent enzymes"/>
    <property type="match status" value="1"/>
</dbReference>
<dbReference type="PANTHER" id="PTHR48101">
    <property type="entry name" value="METHYLMALONYL-COA MUTASE, MITOCHONDRIAL-RELATED"/>
    <property type="match status" value="1"/>
</dbReference>
<dbReference type="InterPro" id="IPR016176">
    <property type="entry name" value="Cbl-dep_enz_cat"/>
</dbReference>
<dbReference type="CDD" id="cd03677">
    <property type="entry name" value="MM_CoA_mutase_beta"/>
    <property type="match status" value="1"/>
</dbReference>
<evidence type="ECO:0000313" key="4">
    <source>
        <dbReference type="Proteomes" id="UP001198901"/>
    </source>
</evidence>
<dbReference type="Proteomes" id="UP001198901">
    <property type="component" value="Unassembled WGS sequence"/>
</dbReference>
<keyword evidence="4" id="KW-1185">Reference proteome</keyword>
<evidence type="ECO:0000313" key="3">
    <source>
        <dbReference type="EMBL" id="MCA0132270.1"/>
    </source>
</evidence>
<dbReference type="Pfam" id="PF01642">
    <property type="entry name" value="MM_CoA_mutase"/>
    <property type="match status" value="1"/>
</dbReference>
<accession>A0ABS7XRA2</accession>
<dbReference type="EMBL" id="JAIUJR010000003">
    <property type="protein sequence ID" value="MCA0132270.1"/>
    <property type="molecule type" value="Genomic_DNA"/>
</dbReference>
<feature type="domain" description="Methylmalonyl-CoA mutase alpha/beta chain catalytic" evidence="2">
    <location>
        <begin position="143"/>
        <end position="424"/>
    </location>
</feature>
<dbReference type="InterPro" id="IPR006099">
    <property type="entry name" value="MeMalonylCoA_mutase_a/b_cat"/>
</dbReference>
<evidence type="ECO:0000259" key="2">
    <source>
        <dbReference type="Pfam" id="PF01642"/>
    </source>
</evidence>